<comment type="caution">
    <text evidence="1">The sequence shown here is derived from an EMBL/GenBank/DDBJ whole genome shotgun (WGS) entry which is preliminary data.</text>
</comment>
<evidence type="ECO:0000313" key="1">
    <source>
        <dbReference type="EMBL" id="KAH0819342.1"/>
    </source>
</evidence>
<reference evidence="1" key="2">
    <citation type="submission" date="2021-08" db="EMBL/GenBank/DDBJ databases">
        <authorList>
            <person name="Eriksson T."/>
        </authorList>
    </citation>
    <scope>NUCLEOTIDE SEQUENCE</scope>
    <source>
        <strain evidence="1">Stoneville</strain>
        <tissue evidence="1">Whole head</tissue>
    </source>
</reference>
<name>A0A8J6HS47_TENMO</name>
<dbReference type="EMBL" id="JABDTM020014773">
    <property type="protein sequence ID" value="KAH0819342.1"/>
    <property type="molecule type" value="Genomic_DNA"/>
</dbReference>
<reference evidence="1" key="1">
    <citation type="journal article" date="2020" name="J Insects Food Feed">
        <title>The yellow mealworm (Tenebrio molitor) genome: a resource for the emerging insects as food and feed industry.</title>
        <authorList>
            <person name="Eriksson T."/>
            <person name="Andere A."/>
            <person name="Kelstrup H."/>
            <person name="Emery V."/>
            <person name="Picard C."/>
        </authorList>
    </citation>
    <scope>NUCLEOTIDE SEQUENCE</scope>
    <source>
        <strain evidence="1">Stoneville</strain>
        <tissue evidence="1">Whole head</tissue>
    </source>
</reference>
<evidence type="ECO:0000313" key="2">
    <source>
        <dbReference type="Proteomes" id="UP000719412"/>
    </source>
</evidence>
<accession>A0A8J6HS47</accession>
<proteinExistence type="predicted"/>
<keyword evidence="2" id="KW-1185">Reference proteome</keyword>
<sequence>MEVKDFASKFHSLAGKSIGEKRKSLFLLLNNIPSDHDAILASVTATNYLETLFRLELLLKLKRVPELIQVLKSEEEYLPAKLLKNKWFCQKLASLLDEDSTDFANGVLPFTSLVIRQRIIRKLARYGTKLDKVFDEVRARYGIHTARNLLVACSAQKIEDVLKGQGVVLQQSHVELLYRRHPQLCEFYAGKHQNDIEESVMNKIARQDVESFFKMVQTFHLRANLGKRLTRRLLTNFKERIIENADKFSVSLKIKTVVGALSEEEFKRFYFKCFPTSISTLQFGGSSLLYNFINKLDARRYYRLLAEGLEKILNKSIYDFPDLVSESMMEAMDVDEREKWIAIKKKKGESETDLIKFMRVSDAVPLIKNKINVTSSVHSREKLLMLLVETCKINSDMTAFAEALEYVRFRHRNDDQSVLAGFLFQVKFHIPLEKLEERHWDSIIALLDLPESADSHFTDFTVKYVEFLFRKNKLSEEQVLKFLKTKKKIRRDCKVGDKDLQKLLLLKSIELAPKLMEKHEEPHFFDLAVIGSILEWNKEHAEDTISIFGHPRLVESLQESIKQAIECDTHIPDLYRLVPILKEIICTKEESTFRDEIIKTYFLMGFRFYDVQIDAWLLKHQPELVALHFEKFLAHLTHSYHPNIEILNCLKKHSDFSFGERTVNYCVEKIGNNETEEKLFVILAVLMPAETFLRFVAPFCPVSDKIEGSGEDSRVAQRAQSVATSFKYAGSAAVLPDLVKYCKGDFLRYSLESLYYLFYHSPENKLSTFVNELSSKAVSVRKHSIFLTCIVGSVDDVDKLVARFIQNERNVSVQKHLFTAALKYFIKNPSDRFWECVKACMTNLDKNDTESFSTLVNLRQIPSEYQARHVVFVWEILKKTEDTDKNLPRLLSSISAEVFRNFPLEFLLEVITGSFLVSGSSCESAINDFVVLSMTRTHYTAQIMDAVFDVVRKFKETTYDTLEQEKNAREVVHYFVSNLANKLGSEEESLETLREFSQRWHGMFTTTETFKEHLIISFNQLFLEAGKDLTRFSDTIAEFLDNLVSIYGVVIVDVFASELNYSLKSLLRCYAEPNEDFFAFCLNIFKKWDNLVFYLLLIKLLPTKEPSEDDLRRLFHELVRGLRQVPQESVQVLMNLFVMNIE</sequence>
<dbReference type="AlphaFoldDB" id="A0A8J6HS47"/>
<gene>
    <name evidence="1" type="ORF">GEV33_003449</name>
</gene>
<protein>
    <submittedName>
        <fullName evidence="1">Uncharacterized protein</fullName>
    </submittedName>
</protein>
<dbReference type="Proteomes" id="UP000719412">
    <property type="component" value="Unassembled WGS sequence"/>
</dbReference>
<organism evidence="1 2">
    <name type="scientific">Tenebrio molitor</name>
    <name type="common">Yellow mealworm beetle</name>
    <dbReference type="NCBI Taxonomy" id="7067"/>
    <lineage>
        <taxon>Eukaryota</taxon>
        <taxon>Metazoa</taxon>
        <taxon>Ecdysozoa</taxon>
        <taxon>Arthropoda</taxon>
        <taxon>Hexapoda</taxon>
        <taxon>Insecta</taxon>
        <taxon>Pterygota</taxon>
        <taxon>Neoptera</taxon>
        <taxon>Endopterygota</taxon>
        <taxon>Coleoptera</taxon>
        <taxon>Polyphaga</taxon>
        <taxon>Cucujiformia</taxon>
        <taxon>Tenebrionidae</taxon>
        <taxon>Tenebrio</taxon>
    </lineage>
</organism>